<keyword evidence="3" id="KW-1185">Reference proteome</keyword>
<evidence type="ECO:0000313" key="3">
    <source>
        <dbReference type="Proteomes" id="UP000823388"/>
    </source>
</evidence>
<organism evidence="2 3">
    <name type="scientific">Panicum virgatum</name>
    <name type="common">Blackwell switchgrass</name>
    <dbReference type="NCBI Taxonomy" id="38727"/>
    <lineage>
        <taxon>Eukaryota</taxon>
        <taxon>Viridiplantae</taxon>
        <taxon>Streptophyta</taxon>
        <taxon>Embryophyta</taxon>
        <taxon>Tracheophyta</taxon>
        <taxon>Spermatophyta</taxon>
        <taxon>Magnoliopsida</taxon>
        <taxon>Liliopsida</taxon>
        <taxon>Poales</taxon>
        <taxon>Poaceae</taxon>
        <taxon>PACMAD clade</taxon>
        <taxon>Panicoideae</taxon>
        <taxon>Panicodae</taxon>
        <taxon>Paniceae</taxon>
        <taxon>Panicinae</taxon>
        <taxon>Panicum</taxon>
        <taxon>Panicum sect. Hiantes</taxon>
    </lineage>
</organism>
<comment type="caution">
    <text evidence="2">The sequence shown here is derived from an EMBL/GenBank/DDBJ whole genome shotgun (WGS) entry which is preliminary data.</text>
</comment>
<proteinExistence type="predicted"/>
<dbReference type="Proteomes" id="UP000823388">
    <property type="component" value="Chromosome 5K"/>
</dbReference>
<dbReference type="EMBL" id="CM029045">
    <property type="protein sequence ID" value="KAG2595354.1"/>
    <property type="molecule type" value="Genomic_DNA"/>
</dbReference>
<sequence>MQEKDDEVPLISADCATADTFSGKISFRIPRVVKGPKNKRGTISFEKNKGKKKKSGKKKGTDPINSSIFSYIDANKTMPDFANDVYVQSSSMAAQLIQSGYANTVMPYMNMYGNSSIVGAPYIQGGYTNLLLGVDRAATSQQAVKKLNFEE</sequence>
<evidence type="ECO:0008006" key="4">
    <source>
        <dbReference type="Google" id="ProtNLM"/>
    </source>
</evidence>
<dbReference type="AlphaFoldDB" id="A0A8T0SD22"/>
<name>A0A8T0SD22_PANVG</name>
<evidence type="ECO:0000256" key="1">
    <source>
        <dbReference type="SAM" id="MobiDB-lite"/>
    </source>
</evidence>
<gene>
    <name evidence="2" type="ORF">PVAP13_5KG069787</name>
</gene>
<reference evidence="2" key="1">
    <citation type="submission" date="2020-05" db="EMBL/GenBank/DDBJ databases">
        <title>WGS assembly of Panicum virgatum.</title>
        <authorList>
            <person name="Lovell J.T."/>
            <person name="Jenkins J."/>
            <person name="Shu S."/>
            <person name="Juenger T.E."/>
            <person name="Schmutz J."/>
        </authorList>
    </citation>
    <scope>NUCLEOTIDE SEQUENCE</scope>
    <source>
        <strain evidence="2">AP13</strain>
    </source>
</reference>
<feature type="region of interest" description="Disordered" evidence="1">
    <location>
        <begin position="35"/>
        <end position="62"/>
    </location>
</feature>
<accession>A0A8T0SD22</accession>
<evidence type="ECO:0000313" key="2">
    <source>
        <dbReference type="EMBL" id="KAG2595354.1"/>
    </source>
</evidence>
<protein>
    <recommendedName>
        <fullName evidence="4">Protein FAR1-RELATED SEQUENCE</fullName>
    </recommendedName>
</protein>
<feature type="compositionally biased region" description="Basic residues" evidence="1">
    <location>
        <begin position="49"/>
        <end position="58"/>
    </location>
</feature>